<dbReference type="EMBL" id="BRXZ01000392">
    <property type="protein sequence ID" value="GMI10828.1"/>
    <property type="molecule type" value="Genomic_DNA"/>
</dbReference>
<evidence type="ECO:0000313" key="2">
    <source>
        <dbReference type="Proteomes" id="UP001165082"/>
    </source>
</evidence>
<dbReference type="OrthoDB" id="10553858at2759"/>
<keyword evidence="2" id="KW-1185">Reference proteome</keyword>
<accession>A0A9W7FEP5</accession>
<evidence type="ECO:0000313" key="1">
    <source>
        <dbReference type="EMBL" id="GMI10828.1"/>
    </source>
</evidence>
<gene>
    <name evidence="1" type="ORF">TrRE_jg12882</name>
</gene>
<organism evidence="1 2">
    <name type="scientific">Triparma retinervis</name>
    <dbReference type="NCBI Taxonomy" id="2557542"/>
    <lineage>
        <taxon>Eukaryota</taxon>
        <taxon>Sar</taxon>
        <taxon>Stramenopiles</taxon>
        <taxon>Ochrophyta</taxon>
        <taxon>Bolidophyceae</taxon>
        <taxon>Parmales</taxon>
        <taxon>Triparmaceae</taxon>
        <taxon>Triparma</taxon>
    </lineage>
</organism>
<proteinExistence type="predicted"/>
<dbReference type="AlphaFoldDB" id="A0A9W7FEP5"/>
<protein>
    <submittedName>
        <fullName evidence="1">Uncharacterized protein</fullName>
    </submittedName>
</protein>
<feature type="non-terminal residue" evidence="1">
    <location>
        <position position="257"/>
    </location>
</feature>
<name>A0A9W7FEP5_9STRA</name>
<dbReference type="Proteomes" id="UP001165082">
    <property type="component" value="Unassembled WGS sequence"/>
</dbReference>
<comment type="caution">
    <text evidence="1">The sequence shown here is derived from an EMBL/GenBank/DDBJ whole genome shotgun (WGS) entry which is preliminary data.</text>
</comment>
<sequence>MVSQFVRIASSPTLSIHLSPVEAEISACVNSPPSTLVLSNDSDVLLTSPLGMLTLSVNPPHTVLPAPLRLPLDLSGPEKRWRVGAAAMLLGCDYDHPVAQVSRAVDLARRVVDALSKGGVAVPKGGQGGFKDAGVEVKNEWEGAGVGRKRGVGRCGYVLKMVGGFESVVEMVGWLVFVKEGADKRRGKKRKRKGKGGKDREDTERVWNKEWGERVVKAAAFYDEIYQGVEGGVWDGGRKGLAKGADFFRLVHGLGDG</sequence>
<reference evidence="1" key="1">
    <citation type="submission" date="2022-07" db="EMBL/GenBank/DDBJ databases">
        <title>Genome analysis of Parmales, a sister group of diatoms, reveals the evolutionary specialization of diatoms from phago-mixotrophs to photoautotrophs.</title>
        <authorList>
            <person name="Ban H."/>
            <person name="Sato S."/>
            <person name="Yoshikawa S."/>
            <person name="Kazumasa Y."/>
            <person name="Nakamura Y."/>
            <person name="Ichinomiya M."/>
            <person name="Saitoh K."/>
            <person name="Sato N."/>
            <person name="Blanc-Mathieu R."/>
            <person name="Endo H."/>
            <person name="Kuwata A."/>
            <person name="Ogata H."/>
        </authorList>
    </citation>
    <scope>NUCLEOTIDE SEQUENCE</scope>
</reference>